<feature type="non-terminal residue" evidence="1">
    <location>
        <position position="152"/>
    </location>
</feature>
<keyword evidence="2" id="KW-1185">Reference proteome</keyword>
<organism evidence="1 2">
    <name type="scientific">Agromyces binzhouensis</name>
    <dbReference type="NCBI Taxonomy" id="1817495"/>
    <lineage>
        <taxon>Bacteria</taxon>
        <taxon>Bacillati</taxon>
        <taxon>Actinomycetota</taxon>
        <taxon>Actinomycetes</taxon>
        <taxon>Micrococcales</taxon>
        <taxon>Microbacteriaceae</taxon>
        <taxon>Agromyces</taxon>
    </lineage>
</organism>
<accession>A0A4Q2JKT5</accession>
<dbReference type="AlphaFoldDB" id="A0A4Q2JKT5"/>
<protein>
    <submittedName>
        <fullName evidence="1">Uncharacterized protein</fullName>
    </submittedName>
</protein>
<evidence type="ECO:0000313" key="1">
    <source>
        <dbReference type="EMBL" id="RXZ47189.1"/>
    </source>
</evidence>
<name>A0A4Q2JKT5_9MICO</name>
<reference evidence="1 2" key="1">
    <citation type="submission" date="2019-01" db="EMBL/GenBank/DDBJ databases">
        <authorList>
            <person name="Li J."/>
        </authorList>
    </citation>
    <scope>NUCLEOTIDE SEQUENCE [LARGE SCALE GENOMIC DNA]</scope>
    <source>
        <strain evidence="1 2">CGMCC 4.7180</strain>
    </source>
</reference>
<dbReference type="EMBL" id="SDPL01000147">
    <property type="protein sequence ID" value="RXZ47189.1"/>
    <property type="molecule type" value="Genomic_DNA"/>
</dbReference>
<evidence type="ECO:0000313" key="2">
    <source>
        <dbReference type="Proteomes" id="UP000292881"/>
    </source>
</evidence>
<comment type="caution">
    <text evidence="1">The sequence shown here is derived from an EMBL/GenBank/DDBJ whole genome shotgun (WGS) entry which is preliminary data.</text>
</comment>
<gene>
    <name evidence="1" type="ORF">ESO86_08920</name>
</gene>
<dbReference type="RefSeq" id="WP_207207073.1">
    <property type="nucleotide sequence ID" value="NZ_SDPL01000147.1"/>
</dbReference>
<dbReference type="Proteomes" id="UP000292881">
    <property type="component" value="Unassembled WGS sequence"/>
</dbReference>
<sequence length="152" mass="16033">MLQPPPRSAEEVRRWVGARSPQPFDDVDVVPRAAGWAWAYGRDQYELALLGRLVDDGFAANRHVHYPRNHGRPVPRARFRAVVTEPGRVTVRVTGRVEVSVATDAARPSAPAVFAPSGDDLLVALPAAGAVVEFDVAAGAGAVPAIGIPAGA</sequence>
<proteinExistence type="predicted"/>